<keyword evidence="2" id="KW-1185">Reference proteome</keyword>
<dbReference type="GO" id="GO:0016874">
    <property type="term" value="F:ligase activity"/>
    <property type="evidence" value="ECO:0007669"/>
    <property type="project" value="UniProtKB-KW"/>
</dbReference>
<dbReference type="InterPro" id="IPR009097">
    <property type="entry name" value="Cyclic_Pdiesterase"/>
</dbReference>
<dbReference type="SUPFAM" id="SSF55144">
    <property type="entry name" value="LigT-like"/>
    <property type="match status" value="1"/>
</dbReference>
<dbReference type="AlphaFoldDB" id="A0AA45C5J7"/>
<comment type="caution">
    <text evidence="1">The sequence shown here is derived from an EMBL/GenBank/DDBJ whole genome shotgun (WGS) entry which is preliminary data.</text>
</comment>
<name>A0AA45C5J7_9BACT</name>
<gene>
    <name evidence="1" type="ORF">C7380_1155</name>
</gene>
<dbReference type="Pfam" id="PF13563">
    <property type="entry name" value="2_5_RNA_ligase2"/>
    <property type="match status" value="1"/>
</dbReference>
<dbReference type="Gene3D" id="3.90.1140.10">
    <property type="entry name" value="Cyclic phosphodiesterase"/>
    <property type="match status" value="1"/>
</dbReference>
<organism evidence="1 2">
    <name type="scientific">Oceanotoga teriensis</name>
    <dbReference type="NCBI Taxonomy" id="515440"/>
    <lineage>
        <taxon>Bacteria</taxon>
        <taxon>Thermotogati</taxon>
        <taxon>Thermotogota</taxon>
        <taxon>Thermotogae</taxon>
        <taxon>Petrotogales</taxon>
        <taxon>Petrotogaceae</taxon>
        <taxon>Oceanotoga</taxon>
    </lineage>
</organism>
<dbReference type="EMBL" id="QGGI01000015">
    <property type="protein sequence ID" value="PWJ89279.1"/>
    <property type="molecule type" value="Genomic_DNA"/>
</dbReference>
<keyword evidence="1" id="KW-0436">Ligase</keyword>
<accession>A0AA45C5J7</accession>
<proteinExistence type="predicted"/>
<protein>
    <submittedName>
        <fullName evidence="1">2'-5' RNA ligase superfamily protein</fullName>
    </submittedName>
</protein>
<reference evidence="1 2" key="1">
    <citation type="submission" date="2018-05" db="EMBL/GenBank/DDBJ databases">
        <title>Genomic Encyclopedia of Type Strains, Phase IV (KMG-IV): sequencing the most valuable type-strain genomes for metagenomic binning, comparative biology and taxonomic classification.</title>
        <authorList>
            <person name="Goeker M."/>
        </authorList>
    </citation>
    <scope>NUCLEOTIDE SEQUENCE [LARGE SCALE GENOMIC DNA]</scope>
    <source>
        <strain evidence="1 2">DSM 24906</strain>
    </source>
</reference>
<dbReference type="Proteomes" id="UP000245921">
    <property type="component" value="Unassembled WGS sequence"/>
</dbReference>
<dbReference type="PANTHER" id="PTHR40037">
    <property type="entry name" value="PHOSPHOESTERASE YJCG-RELATED"/>
    <property type="match status" value="1"/>
</dbReference>
<dbReference type="InterPro" id="IPR050580">
    <property type="entry name" value="2H_phosphoesterase_YjcG-like"/>
</dbReference>
<evidence type="ECO:0000313" key="2">
    <source>
        <dbReference type="Proteomes" id="UP000245921"/>
    </source>
</evidence>
<sequence>MKALISILSEPHFYIINKIWDELEDNFGVKKIKDIFPYPHFTWNISGNKLENIEEILLNKISILEPFEVQTSGLGIFTGDRNVLYVPIKLSRKLYAYHKYIWEIYEDKSQNVEYYSPEEWFPHITLASEDINRENIGNIVSYLSKRQLNFKIKINSISLIDETELGFNIIKTFNFKMK</sequence>
<dbReference type="PANTHER" id="PTHR40037:SF1">
    <property type="entry name" value="PHOSPHOESTERASE SAOUHSC_00951-RELATED"/>
    <property type="match status" value="1"/>
</dbReference>
<evidence type="ECO:0000313" key="1">
    <source>
        <dbReference type="EMBL" id="PWJ89279.1"/>
    </source>
</evidence>
<dbReference type="RefSeq" id="WP_109605454.1">
    <property type="nucleotide sequence ID" value="NZ_JAMHJO010000004.1"/>
</dbReference>